<dbReference type="InterPro" id="IPR000421">
    <property type="entry name" value="FA58C"/>
</dbReference>
<keyword evidence="3 6" id="KW-0326">Glycosidase</keyword>
<dbReference type="PANTHER" id="PTHR42812:SF12">
    <property type="entry name" value="BETA-XYLOSIDASE-RELATED"/>
    <property type="match status" value="1"/>
</dbReference>
<dbReference type="Gene3D" id="2.115.10.20">
    <property type="entry name" value="Glycosyl hydrolase domain, family 43"/>
    <property type="match status" value="1"/>
</dbReference>
<dbReference type="InterPro" id="IPR023296">
    <property type="entry name" value="Glyco_hydro_beta-prop_sf"/>
</dbReference>
<evidence type="ECO:0000256" key="2">
    <source>
        <dbReference type="ARBA" id="ARBA00022801"/>
    </source>
</evidence>
<protein>
    <submittedName>
        <fullName evidence="8">Family 43 glycosylhydrolase</fullName>
    </submittedName>
</protein>
<dbReference type="PANTHER" id="PTHR42812">
    <property type="entry name" value="BETA-XYLOSIDASE"/>
    <property type="match status" value="1"/>
</dbReference>
<keyword evidence="9" id="KW-1185">Reference proteome</keyword>
<feature type="active site" description="Proton acceptor" evidence="4">
    <location>
        <position position="65"/>
    </location>
</feature>
<dbReference type="InterPro" id="IPR008979">
    <property type="entry name" value="Galactose-bd-like_sf"/>
</dbReference>
<proteinExistence type="inferred from homology"/>
<dbReference type="Pfam" id="PF04616">
    <property type="entry name" value="Glyco_hydro_43"/>
    <property type="match status" value="1"/>
</dbReference>
<dbReference type="AlphaFoldDB" id="A0A7S7NMQ0"/>
<dbReference type="GO" id="GO:0004553">
    <property type="term" value="F:hydrolase activity, hydrolyzing O-glycosyl compounds"/>
    <property type="evidence" value="ECO:0007669"/>
    <property type="project" value="InterPro"/>
</dbReference>
<comment type="similarity">
    <text evidence="1 6">Belongs to the glycosyl hydrolase 43 family.</text>
</comment>
<keyword evidence="2 6" id="KW-0378">Hydrolase</keyword>
<dbReference type="InterPro" id="IPR006710">
    <property type="entry name" value="Glyco_hydro_43"/>
</dbReference>
<evidence type="ECO:0000313" key="8">
    <source>
        <dbReference type="EMBL" id="QOY86472.1"/>
    </source>
</evidence>
<dbReference type="GO" id="GO:0005975">
    <property type="term" value="P:carbohydrate metabolic process"/>
    <property type="evidence" value="ECO:0007669"/>
    <property type="project" value="InterPro"/>
</dbReference>
<dbReference type="SUPFAM" id="SSF75005">
    <property type="entry name" value="Arabinanase/levansucrase/invertase"/>
    <property type="match status" value="1"/>
</dbReference>
<dbReference type="EMBL" id="CP063849">
    <property type="protein sequence ID" value="QOY86472.1"/>
    <property type="molecule type" value="Genomic_DNA"/>
</dbReference>
<evidence type="ECO:0000313" key="9">
    <source>
        <dbReference type="Proteomes" id="UP000593892"/>
    </source>
</evidence>
<evidence type="ECO:0000256" key="3">
    <source>
        <dbReference type="ARBA" id="ARBA00023295"/>
    </source>
</evidence>
<dbReference type="InterPro" id="IPR051795">
    <property type="entry name" value="Glycosyl_Hydrlase_43"/>
</dbReference>
<evidence type="ECO:0000256" key="4">
    <source>
        <dbReference type="PIRSR" id="PIRSR606710-1"/>
    </source>
</evidence>
<feature type="site" description="Important for catalytic activity, responsible for pKa modulation of the active site Glu and correct orientation of both the proton donor and substrate" evidence="5">
    <location>
        <position position="165"/>
    </location>
</feature>
<name>A0A7S7NMQ0_PALFE</name>
<reference evidence="8 9" key="1">
    <citation type="submission" date="2020-10" db="EMBL/GenBank/DDBJ databases">
        <title>Complete genome sequence of Paludibaculum fermentans P105T, a facultatively anaerobic acidobacterium capable of dissimilatory Fe(III) reduction.</title>
        <authorList>
            <person name="Dedysh S.N."/>
            <person name="Beletsky A.V."/>
            <person name="Kulichevskaya I.S."/>
            <person name="Mardanov A.V."/>
            <person name="Ravin N.V."/>
        </authorList>
    </citation>
    <scope>NUCLEOTIDE SEQUENCE [LARGE SCALE GENOMIC DNA]</scope>
    <source>
        <strain evidence="8 9">P105</strain>
    </source>
</reference>
<feature type="active site" description="Proton donor" evidence="4">
    <location>
        <position position="233"/>
    </location>
</feature>
<dbReference type="Proteomes" id="UP000593892">
    <property type="component" value="Chromosome"/>
</dbReference>
<dbReference type="SUPFAM" id="SSF49785">
    <property type="entry name" value="Galactose-binding domain-like"/>
    <property type="match status" value="1"/>
</dbReference>
<evidence type="ECO:0000259" key="7">
    <source>
        <dbReference type="PROSITE" id="PS50022"/>
    </source>
</evidence>
<evidence type="ECO:0000256" key="5">
    <source>
        <dbReference type="PIRSR" id="PIRSR606710-2"/>
    </source>
</evidence>
<sequence length="532" mass="58263">MSFDSVLRSVAATGASIVLCAVSMWAQPAARKPGPVIGKAPRYINPLPIEASSGDGSPQGVNLGDVTVVKSRDLYYFFGTGGGAWVSKNLLDWKYQAVEVRGGRLPVAPHVVEYNGAFYMSGNDAPLYKAPAILGPYEVLGPWKNEKGEPWTGVSNGKSWKGAFDVDIYIDDDNKPYLYFPGRSTDGIYVAPLDSKDLTRFAAAPKHLFGFQSEHVWERWGENNEYLYTAWIEGPWVFKRNGIYYLEYSASGTQWMSYASGVYTSRSPLGPFTYSPRNPLLRKTTGIVTGPGHGCVVKGPDGNWWVFYTIVMSNPPGGRRLGMDPVGFDAQGNMYVRAVTETPQWAPGVVANPVRDGDSGSIPLTVNKMRAMNQHGSASSQRPGRDAAYAVDGTNGAWWEPAEEDKQPSITVDLGSITEFEDPQYFSVDSSRIEFGTGPRGGFGPRAAAPALVTGSPAFRYRIETSKDGKTFDTILDKTNNSVTRYTEFDELPPTVCRYVRLTITDWPHVGATPLGVLEFTVFGRAVENAKR</sequence>
<organism evidence="8 9">
    <name type="scientific">Paludibaculum fermentans</name>
    <dbReference type="NCBI Taxonomy" id="1473598"/>
    <lineage>
        <taxon>Bacteria</taxon>
        <taxon>Pseudomonadati</taxon>
        <taxon>Acidobacteriota</taxon>
        <taxon>Terriglobia</taxon>
        <taxon>Bryobacterales</taxon>
        <taxon>Bryobacteraceae</taxon>
        <taxon>Paludibaculum</taxon>
    </lineage>
</organism>
<dbReference type="KEGG" id="pfer:IRI77_27250"/>
<dbReference type="RefSeq" id="WP_194448141.1">
    <property type="nucleotide sequence ID" value="NZ_CP063849.1"/>
</dbReference>
<accession>A0A7S7NMQ0</accession>
<evidence type="ECO:0000256" key="6">
    <source>
        <dbReference type="RuleBase" id="RU361187"/>
    </source>
</evidence>
<dbReference type="PROSITE" id="PS50022">
    <property type="entry name" value="FA58C_3"/>
    <property type="match status" value="1"/>
</dbReference>
<dbReference type="Gene3D" id="2.60.120.260">
    <property type="entry name" value="Galactose-binding domain-like"/>
    <property type="match status" value="1"/>
</dbReference>
<dbReference type="Pfam" id="PF00754">
    <property type="entry name" value="F5_F8_type_C"/>
    <property type="match status" value="1"/>
</dbReference>
<feature type="domain" description="F5/8 type C" evidence="7">
    <location>
        <begin position="359"/>
        <end position="525"/>
    </location>
</feature>
<evidence type="ECO:0000256" key="1">
    <source>
        <dbReference type="ARBA" id="ARBA00009865"/>
    </source>
</evidence>
<gene>
    <name evidence="8" type="ORF">IRI77_27250</name>
</gene>